<feature type="domain" description="Response regulatory" evidence="11">
    <location>
        <begin position="3"/>
        <end position="119"/>
    </location>
</feature>
<dbReference type="InterPro" id="IPR001789">
    <property type="entry name" value="Sig_transdc_resp-reg_receiver"/>
</dbReference>
<dbReference type="InterPro" id="IPR048714">
    <property type="entry name" value="DpiA-like_HTH"/>
</dbReference>
<accession>A0A1H4E3V6</accession>
<dbReference type="PIRSF" id="PIRSF006171">
    <property type="entry name" value="RR_citrat_malat"/>
    <property type="match status" value="1"/>
</dbReference>
<comment type="subcellular location">
    <subcellularLocation>
        <location evidence="1">Cytoplasm</location>
    </subcellularLocation>
</comment>
<dbReference type="CDD" id="cd19925">
    <property type="entry name" value="REC_citrate_TCS"/>
    <property type="match status" value="1"/>
</dbReference>
<evidence type="ECO:0000256" key="5">
    <source>
        <dbReference type="ARBA" id="ARBA00023015"/>
    </source>
</evidence>
<evidence type="ECO:0000256" key="1">
    <source>
        <dbReference type="ARBA" id="ARBA00004496"/>
    </source>
</evidence>
<keyword evidence="2" id="KW-0963">Cytoplasm</keyword>
<name>A0A1H4E3V6_9BACI</name>
<evidence type="ECO:0000256" key="4">
    <source>
        <dbReference type="ARBA" id="ARBA00023012"/>
    </source>
</evidence>
<dbReference type="GO" id="GO:0003700">
    <property type="term" value="F:DNA-binding transcription factor activity"/>
    <property type="evidence" value="ECO:0007669"/>
    <property type="project" value="InterPro"/>
</dbReference>
<dbReference type="Pfam" id="PF00072">
    <property type="entry name" value="Response_reg"/>
    <property type="match status" value="1"/>
</dbReference>
<dbReference type="STRING" id="571932.SAMN05421743_108128"/>
<dbReference type="Pfam" id="PF20714">
    <property type="entry name" value="HTH_64"/>
    <property type="match status" value="1"/>
</dbReference>
<evidence type="ECO:0000259" key="11">
    <source>
        <dbReference type="PROSITE" id="PS50110"/>
    </source>
</evidence>
<evidence type="ECO:0000313" key="12">
    <source>
        <dbReference type="EMBL" id="SEA79701.1"/>
    </source>
</evidence>
<keyword evidence="7" id="KW-0010">Activator</keyword>
<organism evidence="12 13">
    <name type="scientific">Thalassobacillus cyri</name>
    <dbReference type="NCBI Taxonomy" id="571932"/>
    <lineage>
        <taxon>Bacteria</taxon>
        <taxon>Bacillati</taxon>
        <taxon>Bacillota</taxon>
        <taxon>Bacilli</taxon>
        <taxon>Bacillales</taxon>
        <taxon>Bacillaceae</taxon>
        <taxon>Thalassobacillus</taxon>
    </lineage>
</organism>
<dbReference type="InterPro" id="IPR024187">
    <property type="entry name" value="Sig_transdc_resp-reg_cit/mal"/>
</dbReference>
<dbReference type="GO" id="GO:0003677">
    <property type="term" value="F:DNA binding"/>
    <property type="evidence" value="ECO:0007669"/>
    <property type="project" value="UniProtKB-KW"/>
</dbReference>
<dbReference type="GO" id="GO:0005737">
    <property type="term" value="C:cytoplasm"/>
    <property type="evidence" value="ECO:0007669"/>
    <property type="project" value="UniProtKB-SubCell"/>
</dbReference>
<dbReference type="PROSITE" id="PS50110">
    <property type="entry name" value="RESPONSE_REGULATORY"/>
    <property type="match status" value="1"/>
</dbReference>
<dbReference type="PANTHER" id="PTHR45526:SF6">
    <property type="entry name" value="TRANSCRIPTIONAL REGULATORY PROTEIN CITT"/>
    <property type="match status" value="1"/>
</dbReference>
<keyword evidence="4" id="KW-0902">Two-component regulatory system</keyword>
<dbReference type="OrthoDB" id="9759232at2"/>
<evidence type="ECO:0000256" key="10">
    <source>
        <dbReference type="SAM" id="Coils"/>
    </source>
</evidence>
<keyword evidence="5" id="KW-0805">Transcription regulation</keyword>
<evidence type="ECO:0000256" key="3">
    <source>
        <dbReference type="ARBA" id="ARBA00022553"/>
    </source>
</evidence>
<keyword evidence="13" id="KW-1185">Reference proteome</keyword>
<evidence type="ECO:0000256" key="9">
    <source>
        <dbReference type="PROSITE-ProRule" id="PRU00169"/>
    </source>
</evidence>
<evidence type="ECO:0000256" key="8">
    <source>
        <dbReference type="ARBA" id="ARBA00023163"/>
    </source>
</evidence>
<reference evidence="12 13" key="1">
    <citation type="submission" date="2016-10" db="EMBL/GenBank/DDBJ databases">
        <authorList>
            <person name="de Groot N.N."/>
        </authorList>
    </citation>
    <scope>NUCLEOTIDE SEQUENCE [LARGE SCALE GENOMIC DNA]</scope>
    <source>
        <strain evidence="12 13">CCM7597</strain>
    </source>
</reference>
<dbReference type="RefSeq" id="WP_093045101.1">
    <property type="nucleotide sequence ID" value="NZ_FNQR01000008.1"/>
</dbReference>
<keyword evidence="6" id="KW-0238">DNA-binding</keyword>
<dbReference type="InterPro" id="IPR011006">
    <property type="entry name" value="CheY-like_superfamily"/>
</dbReference>
<evidence type="ECO:0000256" key="6">
    <source>
        <dbReference type="ARBA" id="ARBA00023125"/>
    </source>
</evidence>
<feature type="modified residue" description="4-aspartylphosphate" evidence="9">
    <location>
        <position position="54"/>
    </location>
</feature>
<dbReference type="Proteomes" id="UP000198584">
    <property type="component" value="Unassembled WGS sequence"/>
</dbReference>
<dbReference type="SMART" id="SM00448">
    <property type="entry name" value="REC"/>
    <property type="match status" value="1"/>
</dbReference>
<keyword evidence="8" id="KW-0804">Transcription</keyword>
<dbReference type="Gene3D" id="3.40.50.2300">
    <property type="match status" value="1"/>
</dbReference>
<evidence type="ECO:0000256" key="2">
    <source>
        <dbReference type="ARBA" id="ARBA00022490"/>
    </source>
</evidence>
<dbReference type="PANTHER" id="PTHR45526">
    <property type="entry name" value="TRANSCRIPTIONAL REGULATORY PROTEIN DPIA"/>
    <property type="match status" value="1"/>
</dbReference>
<gene>
    <name evidence="12" type="ORF">SAMN05421743_108128</name>
</gene>
<keyword evidence="10" id="KW-0175">Coiled coil</keyword>
<evidence type="ECO:0000313" key="13">
    <source>
        <dbReference type="Proteomes" id="UP000198584"/>
    </source>
</evidence>
<feature type="coiled-coil region" evidence="10">
    <location>
        <begin position="108"/>
        <end position="138"/>
    </location>
</feature>
<dbReference type="InterPro" id="IPR051271">
    <property type="entry name" value="2C-system_Tx_regulators"/>
</dbReference>
<protein>
    <submittedName>
        <fullName evidence="12">Two-component system, CitB family, response regulator CitT</fullName>
    </submittedName>
</protein>
<evidence type="ECO:0000256" key="7">
    <source>
        <dbReference type="ARBA" id="ARBA00023159"/>
    </source>
</evidence>
<dbReference type="EMBL" id="FNQR01000008">
    <property type="protein sequence ID" value="SEA79701.1"/>
    <property type="molecule type" value="Genomic_DNA"/>
</dbReference>
<dbReference type="SUPFAM" id="SSF52172">
    <property type="entry name" value="CheY-like"/>
    <property type="match status" value="1"/>
</dbReference>
<dbReference type="GO" id="GO:0000156">
    <property type="term" value="F:phosphorelay response regulator activity"/>
    <property type="evidence" value="ECO:0007669"/>
    <property type="project" value="TreeGrafter"/>
</dbReference>
<sequence length="229" mass="26177">MYRVLIAEDDFRVAQIHESFLEKAEGMQLAAKAGNAEESLKALDKHKVDLLLLDVYMPDEMGTEILHKIREHHPGVDIIMITAATDKAFLEKAIRYGVMDYLIKPVTLETFQEAIIRYKDKKQVLEDTEEVNEDILKQMFRPSQDEQKESSSPLPTGIDANTLKKVKTILVDSKDGITSEKAGKRMGASRTTARRYLEYLVGIEEAYAEQVYGIVGRPERRYYVHQNIL</sequence>
<dbReference type="AlphaFoldDB" id="A0A1H4E3V6"/>
<proteinExistence type="predicted"/>
<keyword evidence="3 9" id="KW-0597">Phosphoprotein</keyword>